<dbReference type="RefSeq" id="XP_018095688.1">
    <property type="nucleotide sequence ID" value="XM_018240199.2"/>
</dbReference>
<dbReference type="Pfam" id="PF25974">
    <property type="entry name" value="URGCP_9th"/>
    <property type="match status" value="1"/>
</dbReference>
<sequence>MNEFGTSKLSLHNILEIGLHVINEADPVTTEDVFWTFLRRLMALNKEARNAGCLKIGEGIPKQDTFDNLDDFADDDDDDDKPTDSMNPLDVVCVILYNSEPVLQKEIVSKMCMCQFAVPLLLPAGDGSGYTFMLWAMRDIVKRWRPYSLAETKGFIEDSVVSISMPIFSFVRLGQNKISKSKNLNQVLSSAQQGHSFFIHNNMECGDIKKSNSNGLVEISWYFPAGKVKSDIFPEPIAVTNLRGNLVSHWTQFQFLMQVSSAVFIFAETISDNDYRLLSSCKHFETTVYFIINRSADIHEQKKSRGFLKMLSHELNIKPEQIINKGKINETQLVTTLQNIMSNLLKNSCKRAKLEELSDVAIKLGIKVDETSEEFQKAKELAMGITNEIGDVVEYKRKNMKLQGQLWKELSQLEKEFCRMKKQGHQNAEDYRCHLKKRRSELHQEQHKHDLPDGMNKFISAMTQLTHTEKVYFLKWMKFTLDSISRDVLSTLHGKYSQIYHKGHSDLAELKKIDILISDSSLGVEHFLRELGQFYESECSLIRDKLINVSQSKFSKLPEIAAKFLLDGFPLELIDGDASNIPLQWITDILTELDNMTGKGCKLRVISVLGVQSTGKSTLLNTMFGLQFPVASGRCTRGAFMTLIKVKENVRKELGCDFILVIDTEGLKAPELGSLDNSYEHDNELATVVVGLSDITIINMSMENIVEMRDTLQIVAHAFLRMNEIGKKPICQFVHHNCSDVSAHEMTMRDRVKMLEQLNEMTEVAAKMEKKSGITAFSDIMTYNHEKDNWYIPGLWYGVPPMASVNTGYSENISSLKKHLFNLMAQHKDIQNPQSINELTIWIKSLWNAVKHEKFIFAFKNSLVAEAYDKLAVKYSEWEWNFRKKIHTWIMKAETRIKNQAGDELQPETYVRLKTELSEIIQSGELNMLTLIEDYYKSPTENVHLIERHREEFLASTKCLRQELENSASNKLEETIRRKTFNDKFQGIQSKYQKLLEDKVSRLVEKCKRQNKNNGEEEANEMFETMWLETISGLPKCQIEKINTSQEMLGHLMKDMVNKAAVINEKLLKVNHLSDYGKQTFQMDKKYIAGKKNPLVFIKKYLTSTFTKKIDELAKSLVKSCNDYVTEQINKKNGYDSIYCHELLNMVNKTLREKDVLKLPTTHLFELDIKLSILGSAALRFQVMHDKFVQENDPILCLEKLKPYYLTSFKTLIHQDKEDLQSRAKRFCELCLRPALMEHINRHLGKAIRDNMMLSGNFKEFSSSRHFQFAVLKKLLEERDFHQYLKYINKYETFVKSWITKEILEKYEKSKELETLQIHILSDICKKVREVLQELRSVGLLATSDFLQEFCKRLRNELVISQNNILVVIFQIKDDIQMFSDGIELYVTETEKQISSEIKSSSAESVLSRATLNPVDVVFKSVCGCLKFCPFCRVPCEASGIDHEKHFASTHRPKGLAQCTWKTSGNLTTSICSTDVDTKLCFISPETNGESHPYKEYQTIYTEWDIKPTQIEESSDYWKYVFKEFNRKFADAYLAELALLPFDWNFVTKEDALRSLEEAFFMQ</sequence>
<feature type="domain" description="VLIG-type G" evidence="2">
    <location>
        <begin position="600"/>
        <end position="844"/>
    </location>
</feature>
<dbReference type="PANTHER" id="PTHR14819:SF16">
    <property type="entry name" value="UP-REGULATOR OF CELL PROLIFERATION"/>
    <property type="match status" value="1"/>
</dbReference>
<dbReference type="InterPro" id="IPR052986">
    <property type="entry name" value="VLIG_GTPase"/>
</dbReference>
<dbReference type="InterPro" id="IPR057365">
    <property type="entry name" value="URGCP"/>
</dbReference>
<keyword evidence="3" id="KW-1185">Reference proteome</keyword>
<dbReference type="GO" id="GO:0005525">
    <property type="term" value="F:GTP binding"/>
    <property type="evidence" value="ECO:0007669"/>
    <property type="project" value="InterPro"/>
</dbReference>
<dbReference type="Gene3D" id="3.40.50.300">
    <property type="entry name" value="P-loop containing nucleotide triphosphate hydrolases"/>
    <property type="match status" value="1"/>
</dbReference>
<evidence type="ECO:0000313" key="3">
    <source>
        <dbReference type="Proteomes" id="UP000186698"/>
    </source>
</evidence>
<evidence type="ECO:0000256" key="1">
    <source>
        <dbReference type="ARBA" id="ARBA00006828"/>
    </source>
</evidence>
<dbReference type="PROSITE" id="PS51717">
    <property type="entry name" value="G_VLIG"/>
    <property type="match status" value="1"/>
</dbReference>
<evidence type="ECO:0000259" key="2">
    <source>
        <dbReference type="PROSITE" id="PS51717"/>
    </source>
</evidence>
<dbReference type="GeneID" id="108703895"/>
<reference evidence="4" key="1">
    <citation type="submission" date="2025-08" db="UniProtKB">
        <authorList>
            <consortium name="RefSeq"/>
        </authorList>
    </citation>
    <scope>IDENTIFICATION</scope>
    <source>
        <strain evidence="4">J_2021</strain>
        <tissue evidence="4">Erythrocytes</tissue>
    </source>
</reference>
<dbReference type="InterPro" id="IPR027417">
    <property type="entry name" value="P-loop_NTPase"/>
</dbReference>
<gene>
    <name evidence="4" type="primary">LOC108703895</name>
</gene>
<dbReference type="SUPFAM" id="SSF52540">
    <property type="entry name" value="P-loop containing nucleoside triphosphate hydrolases"/>
    <property type="match status" value="1"/>
</dbReference>
<dbReference type="Pfam" id="PF25496">
    <property type="entry name" value="URGCP"/>
    <property type="match status" value="1"/>
</dbReference>
<dbReference type="InterPro" id="IPR058641">
    <property type="entry name" value="GVIN1_dom"/>
</dbReference>
<dbReference type="Pfam" id="PF25683">
    <property type="entry name" value="URGCP_GTPase"/>
    <property type="match status" value="1"/>
</dbReference>
<dbReference type="KEGG" id="xla:108703895"/>
<dbReference type="OrthoDB" id="1597724at2759"/>
<evidence type="ECO:0000313" key="4">
    <source>
        <dbReference type="RefSeq" id="XP_018095688.1"/>
    </source>
</evidence>
<comment type="similarity">
    <text evidence="1">Belongs to the TRAFAC class dynamin-like GTPase superfamily. Very large inducible GTPase (VLIG) family.</text>
</comment>
<organism evidence="3 4">
    <name type="scientific">Xenopus laevis</name>
    <name type="common">African clawed frog</name>
    <dbReference type="NCBI Taxonomy" id="8355"/>
    <lineage>
        <taxon>Eukaryota</taxon>
        <taxon>Metazoa</taxon>
        <taxon>Chordata</taxon>
        <taxon>Craniata</taxon>
        <taxon>Vertebrata</taxon>
        <taxon>Euteleostomi</taxon>
        <taxon>Amphibia</taxon>
        <taxon>Batrachia</taxon>
        <taxon>Anura</taxon>
        <taxon>Pipoidea</taxon>
        <taxon>Pipidae</taxon>
        <taxon>Xenopodinae</taxon>
        <taxon>Xenopus</taxon>
        <taxon>Xenopus</taxon>
    </lineage>
</organism>
<dbReference type="Proteomes" id="UP000186698">
    <property type="component" value="Chromosome 9_10L"/>
</dbReference>
<accession>A0A8J0U452</accession>
<dbReference type="InterPro" id="IPR030383">
    <property type="entry name" value="G_VLIG_dom"/>
</dbReference>
<name>A0A8J0U452_XENLA</name>
<dbReference type="PANTHER" id="PTHR14819">
    <property type="entry name" value="GTP-BINDING"/>
    <property type="match status" value="1"/>
</dbReference>
<protein>
    <submittedName>
        <fullName evidence="4">Up-regulator of cell proliferation</fullName>
    </submittedName>
</protein>
<proteinExistence type="inferred from homology"/>